<evidence type="ECO:0000256" key="10">
    <source>
        <dbReference type="ARBA" id="ARBA00048752"/>
    </source>
</evidence>
<evidence type="ECO:0000256" key="1">
    <source>
        <dbReference type="ARBA" id="ARBA00004006"/>
    </source>
</evidence>
<comment type="similarity">
    <text evidence="3">Belongs to the diphthine synthase family.</text>
</comment>
<dbReference type="FunCoup" id="A0A4Q1BBI6">
    <property type="interactions" value="591"/>
</dbReference>
<comment type="similarity">
    <text evidence="9">In the N-terminal section; belongs to the precorrin methyltransferase family.</text>
</comment>
<dbReference type="AlphaFoldDB" id="A0A4Q1BBI6"/>
<dbReference type="Proteomes" id="UP000289152">
    <property type="component" value="Unassembled WGS sequence"/>
</dbReference>
<dbReference type="NCBIfam" id="TIGR00522">
    <property type="entry name" value="dph5"/>
    <property type="match status" value="1"/>
</dbReference>
<dbReference type="HAMAP" id="MF_01084">
    <property type="entry name" value="Diphthine_synth"/>
    <property type="match status" value="1"/>
</dbReference>
<comment type="catalytic activity">
    <reaction evidence="10">
        <text>2-[(3S)-amino-3-carboxypropyl]-L-histidyl-[translation elongation factor 2] + 4 S-adenosyl-L-methionine = diphthine methyl ester-[translation elongation factor 2] + 4 S-adenosyl-L-homocysteine + 3 H(+)</text>
        <dbReference type="Rhea" id="RHEA:42652"/>
        <dbReference type="Rhea" id="RHEA-COMP:9749"/>
        <dbReference type="Rhea" id="RHEA-COMP:10173"/>
        <dbReference type="ChEBI" id="CHEBI:15378"/>
        <dbReference type="ChEBI" id="CHEBI:57856"/>
        <dbReference type="ChEBI" id="CHEBI:59789"/>
        <dbReference type="ChEBI" id="CHEBI:73995"/>
        <dbReference type="ChEBI" id="CHEBI:79005"/>
        <dbReference type="EC" id="2.1.1.314"/>
    </reaction>
</comment>
<keyword evidence="6" id="KW-0489">Methyltransferase</keyword>
<keyword evidence="5" id="KW-0488">Methylation</keyword>
<sequence length="353" mass="38644">MLYIVGLGLSDERDITVKGLDAVKKSARVYLESYTSILMCPIETLEAFYERKVITATREMVELQADEILQGADKLDVAFLVVGDPLGATTHSDLILRARSLNIPTQVIHNASILTALGSTGLQMYSFGQTISLPFYTSTWAPDSWYDRLEENLRVGLHTLVLLDIKVREQSEENMARGRLIYEPPRFMSPHTAFQQILQTLSTRHARRAPPSDSLSSDGTTPASHPNAYLDNPHTNGSSRQSSPLPADGQPFAPAPSTPIEEVSPLCVPDRTLALSLSRVGTPTQRIIAGTLAELAGLPEEDSGPPLHSLVIVGKRLHPLELEYAGQFCVGGRNGQWWTVGQQAYGVARETDT</sequence>
<dbReference type="InterPro" id="IPR004551">
    <property type="entry name" value="Dphthn_synthase"/>
</dbReference>
<name>A0A4Q1BBI6_TREME</name>
<gene>
    <name evidence="13" type="ORF">M231_07623</name>
</gene>
<dbReference type="InterPro" id="IPR035996">
    <property type="entry name" value="4pyrrol_Methylase_sf"/>
</dbReference>
<feature type="compositionally biased region" description="Polar residues" evidence="11">
    <location>
        <begin position="233"/>
        <end position="244"/>
    </location>
</feature>
<dbReference type="InParanoid" id="A0A4Q1BBI6"/>
<evidence type="ECO:0000256" key="11">
    <source>
        <dbReference type="SAM" id="MobiDB-lite"/>
    </source>
</evidence>
<comment type="pathway">
    <text evidence="2">Protein modification; peptidyl-diphthamide biosynthesis.</text>
</comment>
<dbReference type="InterPro" id="IPR014777">
    <property type="entry name" value="4pyrrole_Mease_sub1"/>
</dbReference>
<dbReference type="Gene3D" id="3.40.1010.10">
    <property type="entry name" value="Cobalt-precorrin-4 Transmethylase, Domain 1"/>
    <property type="match status" value="1"/>
</dbReference>
<keyword evidence="14" id="KW-1185">Reference proteome</keyword>
<dbReference type="VEuPathDB" id="FungiDB:TREMEDRAFT_34182"/>
<dbReference type="SUPFAM" id="SSF53790">
    <property type="entry name" value="Tetrapyrrole methylase"/>
    <property type="match status" value="2"/>
</dbReference>
<dbReference type="OrthoDB" id="2516at2759"/>
<protein>
    <recommendedName>
        <fullName evidence="4">diphthine methyl ester synthase</fullName>
        <ecNumber evidence="4">2.1.1.314</ecNumber>
    </recommendedName>
</protein>
<evidence type="ECO:0000256" key="5">
    <source>
        <dbReference type="ARBA" id="ARBA00022481"/>
    </source>
</evidence>
<evidence type="ECO:0000256" key="9">
    <source>
        <dbReference type="ARBA" id="ARBA00035662"/>
    </source>
</evidence>
<feature type="domain" description="Tetrapyrrole methylase" evidence="12">
    <location>
        <begin position="1"/>
        <end position="169"/>
    </location>
</feature>
<dbReference type="PANTHER" id="PTHR10882">
    <property type="entry name" value="DIPHTHINE SYNTHASE"/>
    <property type="match status" value="1"/>
</dbReference>
<feature type="compositionally biased region" description="Polar residues" evidence="11">
    <location>
        <begin position="213"/>
        <end position="224"/>
    </location>
</feature>
<evidence type="ECO:0000256" key="6">
    <source>
        <dbReference type="ARBA" id="ARBA00022603"/>
    </source>
</evidence>
<dbReference type="STRING" id="5217.A0A4Q1BBI6"/>
<dbReference type="FunFam" id="3.40.1010.10:FF:000004">
    <property type="entry name" value="Putative diphthine synthase"/>
    <property type="match status" value="1"/>
</dbReference>
<evidence type="ECO:0000256" key="8">
    <source>
        <dbReference type="ARBA" id="ARBA00022691"/>
    </source>
</evidence>
<evidence type="ECO:0000256" key="3">
    <source>
        <dbReference type="ARBA" id="ARBA00006729"/>
    </source>
</evidence>
<dbReference type="InterPro" id="IPR000878">
    <property type="entry name" value="4pyrrol_Mease"/>
</dbReference>
<dbReference type="GO" id="GO:0141133">
    <property type="term" value="F:diphthine methyl ester synthase activity"/>
    <property type="evidence" value="ECO:0007669"/>
    <property type="project" value="UniProtKB-EC"/>
</dbReference>
<dbReference type="Pfam" id="PF00590">
    <property type="entry name" value="TP_methylase"/>
    <property type="match status" value="1"/>
</dbReference>
<accession>A0A4Q1BBI6</accession>
<dbReference type="GO" id="GO:0017183">
    <property type="term" value="P:protein histidyl modification to diphthamide"/>
    <property type="evidence" value="ECO:0007669"/>
    <property type="project" value="UniProtKB-UniPathway"/>
</dbReference>
<evidence type="ECO:0000256" key="2">
    <source>
        <dbReference type="ARBA" id="ARBA00005156"/>
    </source>
</evidence>
<dbReference type="UniPathway" id="UPA00559"/>
<proteinExistence type="inferred from homology"/>
<evidence type="ECO:0000313" key="14">
    <source>
        <dbReference type="Proteomes" id="UP000289152"/>
    </source>
</evidence>
<keyword evidence="7" id="KW-0808">Transferase</keyword>
<evidence type="ECO:0000313" key="13">
    <source>
        <dbReference type="EMBL" id="RXK35106.1"/>
    </source>
</evidence>
<dbReference type="GO" id="GO:0032259">
    <property type="term" value="P:methylation"/>
    <property type="evidence" value="ECO:0007669"/>
    <property type="project" value="UniProtKB-KW"/>
</dbReference>
<evidence type="ECO:0000256" key="7">
    <source>
        <dbReference type="ARBA" id="ARBA00022679"/>
    </source>
</evidence>
<evidence type="ECO:0000259" key="12">
    <source>
        <dbReference type="Pfam" id="PF00590"/>
    </source>
</evidence>
<dbReference type="EC" id="2.1.1.314" evidence="4"/>
<feature type="region of interest" description="Disordered" evidence="11">
    <location>
        <begin position="202"/>
        <end position="263"/>
    </location>
</feature>
<keyword evidence="8" id="KW-0949">S-adenosyl-L-methionine</keyword>
<reference evidence="13 14" key="1">
    <citation type="submission" date="2016-06" db="EMBL/GenBank/DDBJ databases">
        <title>Evolution of pathogenesis and genome organization in the Tremellales.</title>
        <authorList>
            <person name="Cuomo C."/>
            <person name="Litvintseva A."/>
            <person name="Heitman J."/>
            <person name="Chen Y."/>
            <person name="Sun S."/>
            <person name="Springer D."/>
            <person name="Dromer F."/>
            <person name="Young S."/>
            <person name="Zeng Q."/>
            <person name="Chapman S."/>
            <person name="Gujja S."/>
            <person name="Saif S."/>
            <person name="Birren B."/>
        </authorList>
    </citation>
    <scope>NUCLEOTIDE SEQUENCE [LARGE SCALE GENOMIC DNA]</scope>
    <source>
        <strain evidence="13 14">ATCC 28783</strain>
    </source>
</reference>
<evidence type="ECO:0000256" key="4">
    <source>
        <dbReference type="ARBA" id="ARBA00011927"/>
    </source>
</evidence>
<dbReference type="Gene3D" id="3.30.950.10">
    <property type="entry name" value="Methyltransferase, Cobalt-precorrin-4 Transmethylase, Domain 2"/>
    <property type="match status" value="1"/>
</dbReference>
<comment type="function">
    <text evidence="1">S-adenosyl-L-methionine-dependent methyltransferase that catalyzes four methylations of the modified target histidine residue in translation elongation factor 2 (EF-2), to form an intermediate called diphthine methyl ester. The four successive methylation reactions represent the second step of diphthamide biosynthesis.</text>
</comment>
<dbReference type="PANTHER" id="PTHR10882:SF0">
    <property type="entry name" value="DIPHTHINE METHYL ESTER SYNTHASE"/>
    <property type="match status" value="1"/>
</dbReference>
<dbReference type="InterPro" id="IPR014776">
    <property type="entry name" value="4pyrrole_Mease_sub2"/>
</dbReference>
<dbReference type="CDD" id="cd11647">
    <property type="entry name" value="DHP5_DphB"/>
    <property type="match status" value="1"/>
</dbReference>
<dbReference type="EMBL" id="SDIL01000158">
    <property type="protein sequence ID" value="RXK35106.1"/>
    <property type="molecule type" value="Genomic_DNA"/>
</dbReference>
<organism evidence="13 14">
    <name type="scientific">Tremella mesenterica</name>
    <name type="common">Jelly fungus</name>
    <dbReference type="NCBI Taxonomy" id="5217"/>
    <lineage>
        <taxon>Eukaryota</taxon>
        <taxon>Fungi</taxon>
        <taxon>Dikarya</taxon>
        <taxon>Basidiomycota</taxon>
        <taxon>Agaricomycotina</taxon>
        <taxon>Tremellomycetes</taxon>
        <taxon>Tremellales</taxon>
        <taxon>Tremellaceae</taxon>
        <taxon>Tremella</taxon>
    </lineage>
</organism>
<comment type="caution">
    <text evidence="13">The sequence shown here is derived from an EMBL/GenBank/DDBJ whole genome shotgun (WGS) entry which is preliminary data.</text>
</comment>